<organism evidence="2 3">
    <name type="scientific">Elysia marginata</name>
    <dbReference type="NCBI Taxonomy" id="1093978"/>
    <lineage>
        <taxon>Eukaryota</taxon>
        <taxon>Metazoa</taxon>
        <taxon>Spiralia</taxon>
        <taxon>Lophotrochozoa</taxon>
        <taxon>Mollusca</taxon>
        <taxon>Gastropoda</taxon>
        <taxon>Heterobranchia</taxon>
        <taxon>Euthyneura</taxon>
        <taxon>Panpulmonata</taxon>
        <taxon>Sacoglossa</taxon>
        <taxon>Placobranchoidea</taxon>
        <taxon>Plakobranchidae</taxon>
        <taxon>Elysia</taxon>
    </lineage>
</organism>
<evidence type="ECO:0000313" key="2">
    <source>
        <dbReference type="EMBL" id="GFR89760.1"/>
    </source>
</evidence>
<reference evidence="2 3" key="1">
    <citation type="journal article" date="2021" name="Elife">
        <title>Chloroplast acquisition without the gene transfer in kleptoplastic sea slugs, Plakobranchus ocellatus.</title>
        <authorList>
            <person name="Maeda T."/>
            <person name="Takahashi S."/>
            <person name="Yoshida T."/>
            <person name="Shimamura S."/>
            <person name="Takaki Y."/>
            <person name="Nagai Y."/>
            <person name="Toyoda A."/>
            <person name="Suzuki Y."/>
            <person name="Arimoto A."/>
            <person name="Ishii H."/>
            <person name="Satoh N."/>
            <person name="Nishiyama T."/>
            <person name="Hasebe M."/>
            <person name="Maruyama T."/>
            <person name="Minagawa J."/>
            <person name="Obokata J."/>
            <person name="Shigenobu S."/>
        </authorList>
    </citation>
    <scope>NUCLEOTIDE SEQUENCE [LARGE SCALE GENOMIC DNA]</scope>
</reference>
<protein>
    <submittedName>
        <fullName evidence="2">Uncharacterized protein</fullName>
    </submittedName>
</protein>
<dbReference type="Proteomes" id="UP000762676">
    <property type="component" value="Unassembled WGS sequence"/>
</dbReference>
<feature type="region of interest" description="Disordered" evidence="1">
    <location>
        <begin position="148"/>
        <end position="194"/>
    </location>
</feature>
<keyword evidence="3" id="KW-1185">Reference proteome</keyword>
<feature type="region of interest" description="Disordered" evidence="1">
    <location>
        <begin position="328"/>
        <end position="347"/>
    </location>
</feature>
<feature type="compositionally biased region" description="Low complexity" evidence="1">
    <location>
        <begin position="230"/>
        <end position="240"/>
    </location>
</feature>
<dbReference type="AlphaFoldDB" id="A0AAV4GYN9"/>
<dbReference type="EMBL" id="BMAT01005247">
    <property type="protein sequence ID" value="GFR89760.1"/>
    <property type="molecule type" value="Genomic_DNA"/>
</dbReference>
<name>A0AAV4GYN9_9GAST</name>
<accession>A0AAV4GYN9</accession>
<evidence type="ECO:0000313" key="3">
    <source>
        <dbReference type="Proteomes" id="UP000762676"/>
    </source>
</evidence>
<gene>
    <name evidence="2" type="ORF">ElyMa_002550600</name>
</gene>
<feature type="region of interest" description="Disordered" evidence="1">
    <location>
        <begin position="400"/>
        <end position="420"/>
    </location>
</feature>
<comment type="caution">
    <text evidence="2">The sequence shown here is derived from an EMBL/GenBank/DDBJ whole genome shotgun (WGS) entry which is preliminary data.</text>
</comment>
<sequence>MFIPSQVSVISPSSRTHYLNVTPGNIVFAYTPTRDAAVTKRPWRSVLSAPDESTTKDLEVSPSLQEIIAESQRELSESLRNFHSNQRRGRLLSCSPNVSSVSSPSLFSTGISQRNILGSNMRFQTTPVRPGENPRSFGVISRPRGHNPISRFQNHCLSESPLPSLNRPTAPRSRQPFSGASVAKSHPPLGSEETSSYMISGEVAVRQKNTVHSHSLTGVNSTEHLIKNPQHSSKQSSGLHKSSDNHDFDFDFPGDNEDEELLQFYDETLSNGENINTEALPNQFRQNPSMLVNSHKVTSDVISKVFRDCEEKNIKNFNPAYVERKSSSGKTFTFKRHSPSSHSKDEVSNFQNKRKCMTNQQSLIVNQTNGSSLTSRSIPLCAPPVTDVPVAAETVRNTNNDEQCHRQRESKVQLGQRPISTELPASKIDALSHWDDDLTDDLLLSQLSEEF</sequence>
<feature type="compositionally biased region" description="Polar residues" evidence="1">
    <location>
        <begin position="150"/>
        <end position="167"/>
    </location>
</feature>
<proteinExistence type="predicted"/>
<feature type="region of interest" description="Disordered" evidence="1">
    <location>
        <begin position="220"/>
        <end position="253"/>
    </location>
</feature>
<feature type="compositionally biased region" description="Basic and acidic residues" evidence="1">
    <location>
        <begin position="402"/>
        <end position="411"/>
    </location>
</feature>
<evidence type="ECO:0000256" key="1">
    <source>
        <dbReference type="SAM" id="MobiDB-lite"/>
    </source>
</evidence>